<reference evidence="2 3" key="1">
    <citation type="submission" date="2014-06" db="EMBL/GenBank/DDBJ databases">
        <title>Whole Genome Sequences of Three Symbiotic Endozoicomonas Bacteria.</title>
        <authorList>
            <person name="Neave M.J."/>
            <person name="Apprill A."/>
            <person name="Voolstra C.R."/>
        </authorList>
    </citation>
    <scope>NUCLEOTIDE SEQUENCE [LARGE SCALE GENOMIC DNA]</scope>
    <source>
        <strain evidence="2 3">DSM 22380</strain>
    </source>
</reference>
<dbReference type="eggNOG" id="ENOG503190S">
    <property type="taxonomic scope" value="Bacteria"/>
</dbReference>
<evidence type="ECO:0000313" key="2">
    <source>
        <dbReference type="EMBL" id="KEI70920.1"/>
    </source>
</evidence>
<sequence length="133" mass="15307">MEDVIDELRERALDVAVPLELPDEDQLVEVEEQILISLPYELREFLLQVSDVIYGSIEPVTVTDPHSHTYLPEVAANAWAEGLPRELIPICEHNGEYYGISEEGEVVRWADGEVTDDSWPSIWLWVRDVWMES</sequence>
<dbReference type="InterPro" id="IPR037883">
    <property type="entry name" value="Knr4/Smi1-like_sf"/>
</dbReference>
<dbReference type="Proteomes" id="UP000027997">
    <property type="component" value="Unassembled WGS sequence"/>
</dbReference>
<accession>A0A081K9U4</accession>
<dbReference type="SMART" id="SM00860">
    <property type="entry name" value="SMI1_KNR4"/>
    <property type="match status" value="1"/>
</dbReference>
<protein>
    <submittedName>
        <fullName evidence="2">Cell wall assembly protein</fullName>
    </submittedName>
</protein>
<comment type="caution">
    <text evidence="2">The sequence shown here is derived from an EMBL/GenBank/DDBJ whole genome shotgun (WGS) entry which is preliminary data.</text>
</comment>
<evidence type="ECO:0000313" key="3">
    <source>
        <dbReference type="Proteomes" id="UP000027997"/>
    </source>
</evidence>
<dbReference type="RefSeq" id="WP_020580439.1">
    <property type="nucleotide sequence ID" value="NZ_JOJP01000001.1"/>
</dbReference>
<gene>
    <name evidence="2" type="ORF">GV64_09350</name>
</gene>
<proteinExistence type="predicted"/>
<organism evidence="2 3">
    <name type="scientific">Endozoicomonas elysicola</name>
    <dbReference type="NCBI Taxonomy" id="305900"/>
    <lineage>
        <taxon>Bacteria</taxon>
        <taxon>Pseudomonadati</taxon>
        <taxon>Pseudomonadota</taxon>
        <taxon>Gammaproteobacteria</taxon>
        <taxon>Oceanospirillales</taxon>
        <taxon>Endozoicomonadaceae</taxon>
        <taxon>Endozoicomonas</taxon>
    </lineage>
</organism>
<dbReference type="AlphaFoldDB" id="A0A081K9U4"/>
<dbReference type="InterPro" id="IPR018958">
    <property type="entry name" value="Knr4/Smi1-like_dom"/>
</dbReference>
<keyword evidence="3" id="KW-1185">Reference proteome</keyword>
<feature type="domain" description="Knr4/Smi1-like" evidence="1">
    <location>
        <begin position="21"/>
        <end position="128"/>
    </location>
</feature>
<name>A0A081K9U4_9GAMM</name>
<dbReference type="EMBL" id="JOJP01000001">
    <property type="protein sequence ID" value="KEI70920.1"/>
    <property type="molecule type" value="Genomic_DNA"/>
</dbReference>
<dbReference type="STRING" id="305900.GV64_09350"/>
<dbReference type="SUPFAM" id="SSF160631">
    <property type="entry name" value="SMI1/KNR4-like"/>
    <property type="match status" value="1"/>
</dbReference>
<dbReference type="Pfam" id="PF14567">
    <property type="entry name" value="SUKH_5"/>
    <property type="match status" value="1"/>
</dbReference>
<dbReference type="Gene3D" id="3.40.1580.10">
    <property type="entry name" value="SMI1/KNR4-like"/>
    <property type="match status" value="1"/>
</dbReference>
<evidence type="ECO:0000259" key="1">
    <source>
        <dbReference type="SMART" id="SM00860"/>
    </source>
</evidence>